<evidence type="ECO:0000313" key="1">
    <source>
        <dbReference type="EMBL" id="KAK8852942.1"/>
    </source>
</evidence>
<organism evidence="1 2">
    <name type="scientific">Tritrichomonas musculus</name>
    <dbReference type="NCBI Taxonomy" id="1915356"/>
    <lineage>
        <taxon>Eukaryota</taxon>
        <taxon>Metamonada</taxon>
        <taxon>Parabasalia</taxon>
        <taxon>Tritrichomonadida</taxon>
        <taxon>Tritrichomonadidae</taxon>
        <taxon>Tritrichomonas</taxon>
    </lineage>
</organism>
<dbReference type="Proteomes" id="UP001470230">
    <property type="component" value="Unassembled WGS sequence"/>
</dbReference>
<protein>
    <recommendedName>
        <fullName evidence="3">DUF3447 domain-containing protein</fullName>
    </recommendedName>
</protein>
<dbReference type="PANTHER" id="PTHR24159">
    <property type="match status" value="1"/>
</dbReference>
<dbReference type="PANTHER" id="PTHR24159:SF5">
    <property type="entry name" value="ANK_REP_REGION DOMAIN-CONTAINING PROTEIN"/>
    <property type="match status" value="1"/>
</dbReference>
<reference evidence="1 2" key="1">
    <citation type="submission" date="2024-04" db="EMBL/GenBank/DDBJ databases">
        <title>Tritrichomonas musculus Genome.</title>
        <authorList>
            <person name="Alves-Ferreira E."/>
            <person name="Grigg M."/>
            <person name="Lorenzi H."/>
            <person name="Galac M."/>
        </authorList>
    </citation>
    <scope>NUCLEOTIDE SEQUENCE [LARGE SCALE GENOMIC DNA]</scope>
    <source>
        <strain evidence="1 2">EAF2021</strain>
    </source>
</reference>
<name>A0ABR2HWM6_9EUKA</name>
<dbReference type="InterPro" id="IPR036770">
    <property type="entry name" value="Ankyrin_rpt-contain_sf"/>
</dbReference>
<gene>
    <name evidence="1" type="ORF">M9Y10_017937</name>
</gene>
<evidence type="ECO:0008006" key="3">
    <source>
        <dbReference type="Google" id="ProtNLM"/>
    </source>
</evidence>
<sequence>MDIQEFVKKQREIQKSLLDFIENENDNEENFQNLINILENQNIRDDRSGLKSFLYLIVKVSNNHYRTKDFFEKIEKILLSFTNEIKIFFSNLEIFKLFHSNKKILLFLISERIMFIDENISAILENEKYKNANYMEYFVEKNQSDDKNKKDENDDYICQLIKNDWIEEFITHYNTNFFSLNLTIKRSIFETHPFLLKNTKTKLIEYAAFFGSIQIFKYLYYNNAKKSKSLWLYAIHSDNPEILNFLEVSKIVPEDETYESCFKEAIKCHHNSIALYIKNNLLKETEQIFNRKKENCIECALHYYNYAFFPDDLSNKPIFNHLCKYDYLKLVEFFINAKKININEKIIRMIYFF</sequence>
<dbReference type="SUPFAM" id="SSF48403">
    <property type="entry name" value="Ankyrin repeat"/>
    <property type="match status" value="1"/>
</dbReference>
<keyword evidence="2" id="KW-1185">Reference proteome</keyword>
<accession>A0ABR2HWM6</accession>
<comment type="caution">
    <text evidence="1">The sequence shown here is derived from an EMBL/GenBank/DDBJ whole genome shotgun (WGS) entry which is preliminary data.</text>
</comment>
<proteinExistence type="predicted"/>
<dbReference type="EMBL" id="JAPFFF010000023">
    <property type="protein sequence ID" value="KAK8852942.1"/>
    <property type="molecule type" value="Genomic_DNA"/>
</dbReference>
<evidence type="ECO:0000313" key="2">
    <source>
        <dbReference type="Proteomes" id="UP001470230"/>
    </source>
</evidence>